<protein>
    <submittedName>
        <fullName evidence="2">Reverse transcriptase</fullName>
    </submittedName>
</protein>
<dbReference type="GO" id="GO:0003964">
    <property type="term" value="F:RNA-directed DNA polymerase activity"/>
    <property type="evidence" value="ECO:0007669"/>
    <property type="project" value="UniProtKB-KW"/>
</dbReference>
<dbReference type="InterPro" id="IPR043502">
    <property type="entry name" value="DNA/RNA_pol_sf"/>
</dbReference>
<dbReference type="PROSITE" id="PS50878">
    <property type="entry name" value="RT_POL"/>
    <property type="match status" value="1"/>
</dbReference>
<keyword evidence="2" id="KW-0808">Transferase</keyword>
<reference evidence="3" key="1">
    <citation type="submission" date="2017-03" db="EMBL/GenBank/DDBJ databases">
        <title>Phytopthora megakarya and P. palmivora, two closely related causual agents of cacao black pod achieved similar genome size and gene model numbers by different mechanisms.</title>
        <authorList>
            <person name="Ali S."/>
            <person name="Shao J."/>
            <person name="Larry D.J."/>
            <person name="Kronmiller B."/>
            <person name="Shen D."/>
            <person name="Strem M.D."/>
            <person name="Melnick R.L."/>
            <person name="Guiltinan M.J."/>
            <person name="Tyler B.M."/>
            <person name="Meinhardt L.W."/>
            <person name="Bailey B.A."/>
        </authorList>
    </citation>
    <scope>NUCLEOTIDE SEQUENCE [LARGE SCALE GENOMIC DNA]</scope>
    <source>
        <strain evidence="3">zdho120</strain>
    </source>
</reference>
<dbReference type="AlphaFoldDB" id="A0A225VD97"/>
<dbReference type="EMBL" id="NBNE01005955">
    <property type="protein sequence ID" value="OWZ02757.1"/>
    <property type="molecule type" value="Genomic_DNA"/>
</dbReference>
<dbReference type="SUPFAM" id="SSF56672">
    <property type="entry name" value="DNA/RNA polymerases"/>
    <property type="match status" value="1"/>
</dbReference>
<keyword evidence="2" id="KW-0695">RNA-directed DNA polymerase</keyword>
<dbReference type="STRING" id="4795.A0A225VD97"/>
<dbReference type="Proteomes" id="UP000198211">
    <property type="component" value="Unassembled WGS sequence"/>
</dbReference>
<comment type="caution">
    <text evidence="2">The sequence shown here is derived from an EMBL/GenBank/DDBJ whole genome shotgun (WGS) entry which is preliminary data.</text>
</comment>
<gene>
    <name evidence="2" type="ORF">PHMEG_00025622</name>
</gene>
<feature type="non-terminal residue" evidence="2">
    <location>
        <position position="1"/>
    </location>
</feature>
<keyword evidence="3" id="KW-1185">Reference proteome</keyword>
<dbReference type="InterPro" id="IPR000477">
    <property type="entry name" value="RT_dom"/>
</dbReference>
<evidence type="ECO:0000313" key="3">
    <source>
        <dbReference type="Proteomes" id="UP000198211"/>
    </source>
</evidence>
<sequence length="471" mass="51935">ITAAISASKAGKATGPDRLGNDWYRDYSDLLVPILHILLNAWYSEGVFPPSFLEANIFCLKKSGNQHDALNYRPLAERIHHNQNGFVPGRTIHETLHIFEAAQKTINEGGEQDDALVMLLDFMKAYDSLSRSFLLKTLRRHGYPAKLIEAVRLLHDGTTVSFMANGFTSRKVNVTSGIRQGCPLAPLLFILALDPLYRELERDTGMKGVFLRSEGGEVEVRVAGYADDTAVYLDSAAQVVAMLAITDAFGAASGLQLNHHKTLVIALRRNGPTHVICLPPPLKWLTSDQYGRYLGIQVGSRSDPEPTWHKTIQQLEARLFIASQKTTTVEQRSLIASAVIIPKLTYIGQHAWPSTRTMNLVGKKIKNYVWHGCFATEINGSRAWLDADLAALPRTDGGLAVPDLRIELMAMAATAVAKWSFGGRVEHIVGDILMADKALQSIPAIFLNTNAVAVPSTRFREETQCGQLGRR</sequence>
<name>A0A225VD97_9STRA</name>
<feature type="domain" description="Reverse transcriptase" evidence="1">
    <location>
        <begin position="41"/>
        <end position="298"/>
    </location>
</feature>
<dbReference type="Pfam" id="PF00078">
    <property type="entry name" value="RVT_1"/>
    <property type="match status" value="1"/>
</dbReference>
<organism evidence="2 3">
    <name type="scientific">Phytophthora megakarya</name>
    <dbReference type="NCBI Taxonomy" id="4795"/>
    <lineage>
        <taxon>Eukaryota</taxon>
        <taxon>Sar</taxon>
        <taxon>Stramenopiles</taxon>
        <taxon>Oomycota</taxon>
        <taxon>Peronosporomycetes</taxon>
        <taxon>Peronosporales</taxon>
        <taxon>Peronosporaceae</taxon>
        <taxon>Phytophthora</taxon>
    </lineage>
</organism>
<evidence type="ECO:0000259" key="1">
    <source>
        <dbReference type="PROSITE" id="PS50878"/>
    </source>
</evidence>
<dbReference type="CDD" id="cd01650">
    <property type="entry name" value="RT_nLTR_like"/>
    <property type="match status" value="1"/>
</dbReference>
<dbReference type="OrthoDB" id="125294at2759"/>
<accession>A0A225VD97</accession>
<proteinExistence type="predicted"/>
<keyword evidence="2" id="KW-0548">Nucleotidyltransferase</keyword>
<dbReference type="PANTHER" id="PTHR19446">
    <property type="entry name" value="REVERSE TRANSCRIPTASES"/>
    <property type="match status" value="1"/>
</dbReference>
<evidence type="ECO:0000313" key="2">
    <source>
        <dbReference type="EMBL" id="OWZ02757.1"/>
    </source>
</evidence>